<dbReference type="Gene3D" id="1.25.40.10">
    <property type="entry name" value="Tetratricopeptide repeat domain"/>
    <property type="match status" value="5"/>
</dbReference>
<dbReference type="AlphaFoldDB" id="A0A7C0U1T7"/>
<protein>
    <submittedName>
        <fullName evidence="4">Tetratricopeptide repeat protein</fullName>
    </submittedName>
</protein>
<feature type="repeat" description="TPR" evidence="1">
    <location>
        <begin position="578"/>
        <end position="611"/>
    </location>
</feature>
<feature type="repeat" description="TPR" evidence="1">
    <location>
        <begin position="354"/>
        <end position="387"/>
    </location>
</feature>
<feature type="domain" description="SH3b" evidence="3">
    <location>
        <begin position="88"/>
        <end position="151"/>
    </location>
</feature>
<dbReference type="Pfam" id="PF13174">
    <property type="entry name" value="TPR_6"/>
    <property type="match status" value="5"/>
</dbReference>
<dbReference type="InterPro" id="IPR019734">
    <property type="entry name" value="TPR_rpt"/>
</dbReference>
<feature type="region of interest" description="Disordered" evidence="2">
    <location>
        <begin position="157"/>
        <end position="178"/>
    </location>
</feature>
<gene>
    <name evidence="4" type="ORF">ENG63_00285</name>
</gene>
<dbReference type="Pfam" id="PF13424">
    <property type="entry name" value="TPR_12"/>
    <property type="match status" value="1"/>
</dbReference>
<dbReference type="GO" id="GO:0051301">
    <property type="term" value="P:cell division"/>
    <property type="evidence" value="ECO:0007669"/>
    <property type="project" value="TreeGrafter"/>
</dbReference>
<dbReference type="EMBL" id="DRBS01000012">
    <property type="protein sequence ID" value="HDD43285.1"/>
    <property type="molecule type" value="Genomic_DNA"/>
</dbReference>
<feature type="repeat" description="TPR" evidence="1">
    <location>
        <begin position="615"/>
        <end position="648"/>
    </location>
</feature>
<feature type="repeat" description="TPR" evidence="1">
    <location>
        <begin position="279"/>
        <end position="312"/>
    </location>
</feature>
<dbReference type="SMART" id="SM00028">
    <property type="entry name" value="TPR"/>
    <property type="match status" value="10"/>
</dbReference>
<evidence type="ECO:0000256" key="2">
    <source>
        <dbReference type="SAM" id="MobiDB-lite"/>
    </source>
</evidence>
<sequence length="748" mass="87854">FDLDSPTSYTIDQNDKILTLRFYPAIISSSIPYKALKDSIITKVSLVKEADGQIEINVYLNKTGLYRYFGDSNKQRIILDVFKNQKLFNKAKVLGFNVNVREKPNVNSKIIKKVNRGNIFKVQSFEDGWFKILLDDQKSGYIFGWYLEPIYEIEKSRKARNTEPEAHTKLGSPKTKRAVQSKVAQRDLKAEKPHTSYTSHSPEAERLYNSGISFFKKNDYQSALNSLNQLIQTFPDSKYVASAYFHLALIYSKMKGYSCEAIAYFDLLNKYYPNSFYASLSYFYKGKLFYKKEKFKEAKEMFEKFIKCSPKTKELKEAKIFLAKTLFKMGWHRQAKKVFLELEKKYPDFYIEDPEALYLMGENYFLLKKYKKAITCLFHVLNVYPQIKEKDVILARIADCYNYQGQKSASIKLFKLTEKLYPKTEGGLIAKIRLLEKADTVRKINEYRSIVETEPDTPLSQLAMFKLATTFYEKAEYKKCICILEEMMKRYPRSSLFENVLYLLEKALLKQIEVYTSQKSYIKLINFYLNKKQFFLKVKNPHCFLYLGNAFKEMRLYDQAINVYHMADNLFWDDGKKDEWLFSLGYLYFKKHSYNLAKEKFQELISSYPKSKYKKQALLYLGKSFYFLGDYNKAKKLLSKVIKTSKASFDLFESYFYLGEIFLTQGRYLKALNLYKKAINIGGDSKSLSFIFYNMGKCYLGLNKEKKAMEAFNQVQDGLVKKMANILTSQIDINHKLRELNETSKFIK</sequence>
<dbReference type="InterPro" id="IPR011990">
    <property type="entry name" value="TPR-like_helical_dom_sf"/>
</dbReference>
<dbReference type="PROSITE" id="PS51781">
    <property type="entry name" value="SH3B"/>
    <property type="match status" value="1"/>
</dbReference>
<dbReference type="Proteomes" id="UP000886289">
    <property type="component" value="Unassembled WGS sequence"/>
</dbReference>
<proteinExistence type="predicted"/>
<feature type="compositionally biased region" description="Basic and acidic residues" evidence="2">
    <location>
        <begin position="157"/>
        <end position="168"/>
    </location>
</feature>
<evidence type="ECO:0000256" key="1">
    <source>
        <dbReference type="PROSITE-ProRule" id="PRU00339"/>
    </source>
</evidence>
<keyword evidence="1" id="KW-0802">TPR repeat</keyword>
<dbReference type="Pfam" id="PF13181">
    <property type="entry name" value="TPR_8"/>
    <property type="match status" value="1"/>
</dbReference>
<dbReference type="SUPFAM" id="SSF48452">
    <property type="entry name" value="TPR-like"/>
    <property type="match status" value="3"/>
</dbReference>
<evidence type="ECO:0000259" key="3">
    <source>
        <dbReference type="PROSITE" id="PS51781"/>
    </source>
</evidence>
<comment type="caution">
    <text evidence="4">The sequence shown here is derived from an EMBL/GenBank/DDBJ whole genome shotgun (WGS) entry which is preliminary data.</text>
</comment>
<feature type="repeat" description="TPR" evidence="1">
    <location>
        <begin position="652"/>
        <end position="685"/>
    </location>
</feature>
<dbReference type="PROSITE" id="PS50005">
    <property type="entry name" value="TPR"/>
    <property type="match status" value="6"/>
</dbReference>
<dbReference type="Pfam" id="PF08239">
    <property type="entry name" value="SH3_3"/>
    <property type="match status" value="1"/>
</dbReference>
<dbReference type="InterPro" id="IPR003646">
    <property type="entry name" value="SH3-like_bac-type"/>
</dbReference>
<feature type="repeat" description="TPR" evidence="1">
    <location>
        <begin position="204"/>
        <end position="237"/>
    </location>
</feature>
<dbReference type="PROSITE" id="PS50293">
    <property type="entry name" value="TPR_REGION"/>
    <property type="match status" value="1"/>
</dbReference>
<feature type="non-terminal residue" evidence="4">
    <location>
        <position position="1"/>
    </location>
</feature>
<dbReference type="Gene3D" id="2.30.30.40">
    <property type="entry name" value="SH3 Domains"/>
    <property type="match status" value="1"/>
</dbReference>
<accession>A0A7C0U1T7</accession>
<organism evidence="4">
    <name type="scientific">Desulfofervidus auxilii</name>
    <dbReference type="NCBI Taxonomy" id="1621989"/>
    <lineage>
        <taxon>Bacteria</taxon>
        <taxon>Pseudomonadati</taxon>
        <taxon>Thermodesulfobacteriota</taxon>
        <taxon>Candidatus Desulfofervidia</taxon>
        <taxon>Candidatus Desulfofervidales</taxon>
        <taxon>Candidatus Desulfofervidaceae</taxon>
        <taxon>Candidatus Desulfofervidus</taxon>
    </lineage>
</organism>
<name>A0A7C0U1T7_DESA2</name>
<evidence type="ECO:0000313" key="4">
    <source>
        <dbReference type="EMBL" id="HDD43285.1"/>
    </source>
</evidence>
<dbReference type="PANTHER" id="PTHR12558">
    <property type="entry name" value="CELL DIVISION CYCLE 16,23,27"/>
    <property type="match status" value="1"/>
</dbReference>
<dbReference type="PANTHER" id="PTHR12558:SF44">
    <property type="entry name" value="TETRATRICOPEPTIDE REPEAT-CONTAINING PROTEIN"/>
    <property type="match status" value="1"/>
</dbReference>
<reference evidence="4" key="1">
    <citation type="journal article" date="2020" name="mSystems">
        <title>Genome- and Community-Level Interaction Insights into Carbon Utilization and Element Cycling Functions of Hydrothermarchaeota in Hydrothermal Sediment.</title>
        <authorList>
            <person name="Zhou Z."/>
            <person name="Liu Y."/>
            <person name="Xu W."/>
            <person name="Pan J."/>
            <person name="Luo Z.H."/>
            <person name="Li M."/>
        </authorList>
    </citation>
    <scope>NUCLEOTIDE SEQUENCE [LARGE SCALE GENOMIC DNA]</scope>
    <source>
        <strain evidence="4">HyVt-233</strain>
    </source>
</reference>